<evidence type="ECO:0000256" key="3">
    <source>
        <dbReference type="ARBA" id="ARBA00022989"/>
    </source>
</evidence>
<dbReference type="SMART" id="SM00679">
    <property type="entry name" value="CTNS"/>
    <property type="match status" value="2"/>
</dbReference>
<dbReference type="AlphaFoldDB" id="A0A165KS12"/>
<evidence type="ECO:0000256" key="2">
    <source>
        <dbReference type="ARBA" id="ARBA00022692"/>
    </source>
</evidence>
<protein>
    <recommendedName>
        <fullName evidence="8">PQ-loop-domain-containing protein</fullName>
    </recommendedName>
</protein>
<feature type="transmembrane region" description="Helical" evidence="5">
    <location>
        <begin position="60"/>
        <end position="81"/>
    </location>
</feature>
<feature type="transmembrane region" description="Helical" evidence="5">
    <location>
        <begin position="158"/>
        <end position="179"/>
    </location>
</feature>
<keyword evidence="3 5" id="KW-1133">Transmembrane helix</keyword>
<feature type="transmembrane region" description="Helical" evidence="5">
    <location>
        <begin position="253"/>
        <end position="276"/>
    </location>
</feature>
<keyword evidence="7" id="KW-1185">Reference proteome</keyword>
<proteinExistence type="predicted"/>
<accession>A0A165KS12</accession>
<keyword evidence="2 5" id="KW-0812">Transmembrane</keyword>
<evidence type="ECO:0000256" key="4">
    <source>
        <dbReference type="ARBA" id="ARBA00023136"/>
    </source>
</evidence>
<dbReference type="OrthoDB" id="19344at2759"/>
<gene>
    <name evidence="6" type="ORF">DAEQUDRAFT_733754</name>
</gene>
<organism evidence="6 7">
    <name type="scientific">Daedalea quercina L-15889</name>
    <dbReference type="NCBI Taxonomy" id="1314783"/>
    <lineage>
        <taxon>Eukaryota</taxon>
        <taxon>Fungi</taxon>
        <taxon>Dikarya</taxon>
        <taxon>Basidiomycota</taxon>
        <taxon>Agaricomycotina</taxon>
        <taxon>Agaricomycetes</taxon>
        <taxon>Polyporales</taxon>
        <taxon>Fomitopsis</taxon>
    </lineage>
</organism>
<comment type="subcellular location">
    <subcellularLocation>
        <location evidence="1">Membrane</location>
        <topology evidence="1">Multi-pass membrane protein</topology>
    </subcellularLocation>
</comment>
<sequence length="343" mass="38124">MRSSSISRLSIMLDTCTLHHDYAANILTALLCVGLIISYLPQHLRIIKAGSSEGFSPWFLLLGCTSNASAMLNIIVMQWGIIKCCNVVTFGSCVESIAGVFQLSLQWFLFTIILVLYMIYYPPHLKYTEIDVDLHDNRPPQHVKTSVKTDTWRLSITLSWVVFIHFAFSTFVTLLLLSTETPDLPGRSPQVSFWATLLGVASALLAAIQYAPQLIYTYRRRLVGALSIPMMLIQSPGAIFMVISIAVRPGTNWTTWLTYAVAGVMQGSLLVMCLLWRVRQHRLRIDDFGNPLDKVPNDSSAGVTEAVQVVVADGIESSIRVEGTDGRADITEETPLLRDAGQW</sequence>
<dbReference type="GO" id="GO:0016020">
    <property type="term" value="C:membrane"/>
    <property type="evidence" value="ECO:0007669"/>
    <property type="project" value="UniProtKB-SubCell"/>
</dbReference>
<reference evidence="6 7" key="1">
    <citation type="journal article" date="2016" name="Mol. Biol. Evol.">
        <title>Comparative Genomics of Early-Diverging Mushroom-Forming Fungi Provides Insights into the Origins of Lignocellulose Decay Capabilities.</title>
        <authorList>
            <person name="Nagy L.G."/>
            <person name="Riley R."/>
            <person name="Tritt A."/>
            <person name="Adam C."/>
            <person name="Daum C."/>
            <person name="Floudas D."/>
            <person name="Sun H."/>
            <person name="Yadav J.S."/>
            <person name="Pangilinan J."/>
            <person name="Larsson K.H."/>
            <person name="Matsuura K."/>
            <person name="Barry K."/>
            <person name="Labutti K."/>
            <person name="Kuo R."/>
            <person name="Ohm R.A."/>
            <person name="Bhattacharya S.S."/>
            <person name="Shirouzu T."/>
            <person name="Yoshinaga Y."/>
            <person name="Martin F.M."/>
            <person name="Grigoriev I.V."/>
            <person name="Hibbett D.S."/>
        </authorList>
    </citation>
    <scope>NUCLEOTIDE SEQUENCE [LARGE SCALE GENOMIC DNA]</scope>
    <source>
        <strain evidence="6 7">L-15889</strain>
    </source>
</reference>
<evidence type="ECO:0000256" key="5">
    <source>
        <dbReference type="SAM" id="Phobius"/>
    </source>
</evidence>
<dbReference type="Proteomes" id="UP000076727">
    <property type="component" value="Unassembled WGS sequence"/>
</dbReference>
<dbReference type="EMBL" id="KV429178">
    <property type="protein sequence ID" value="KZT63499.1"/>
    <property type="molecule type" value="Genomic_DNA"/>
</dbReference>
<dbReference type="Pfam" id="PF04193">
    <property type="entry name" value="PQ-loop"/>
    <property type="match status" value="2"/>
</dbReference>
<evidence type="ECO:0000313" key="6">
    <source>
        <dbReference type="EMBL" id="KZT63499.1"/>
    </source>
</evidence>
<dbReference type="InterPro" id="IPR051415">
    <property type="entry name" value="LAAT-1"/>
</dbReference>
<evidence type="ECO:0008006" key="8">
    <source>
        <dbReference type="Google" id="ProtNLM"/>
    </source>
</evidence>
<feature type="transmembrane region" description="Helical" evidence="5">
    <location>
        <begin position="22"/>
        <end position="40"/>
    </location>
</feature>
<dbReference type="PANTHER" id="PTHR16201">
    <property type="entry name" value="SEVEN TRANSMEMBRANE PROTEIN 1-RELATED"/>
    <property type="match status" value="1"/>
</dbReference>
<keyword evidence="4 5" id="KW-0472">Membrane</keyword>
<feature type="transmembrane region" description="Helical" evidence="5">
    <location>
        <begin position="191"/>
        <end position="210"/>
    </location>
</feature>
<dbReference type="Gene3D" id="1.20.1280.290">
    <property type="match status" value="2"/>
</dbReference>
<evidence type="ECO:0000256" key="1">
    <source>
        <dbReference type="ARBA" id="ARBA00004141"/>
    </source>
</evidence>
<feature type="transmembrane region" description="Helical" evidence="5">
    <location>
        <begin position="101"/>
        <end position="120"/>
    </location>
</feature>
<dbReference type="InterPro" id="IPR006603">
    <property type="entry name" value="PQ-loop_rpt"/>
</dbReference>
<feature type="transmembrane region" description="Helical" evidence="5">
    <location>
        <begin position="222"/>
        <end position="247"/>
    </location>
</feature>
<name>A0A165KS12_9APHY</name>
<evidence type="ECO:0000313" key="7">
    <source>
        <dbReference type="Proteomes" id="UP000076727"/>
    </source>
</evidence>
<dbReference type="PANTHER" id="PTHR16201:SF11">
    <property type="entry name" value="PQ-LOOP REPEAT-CONTAINING PROTEIN"/>
    <property type="match status" value="1"/>
</dbReference>